<feature type="transmembrane region" description="Helical" evidence="1">
    <location>
        <begin position="135"/>
        <end position="152"/>
    </location>
</feature>
<dbReference type="Proteomes" id="UP000182740">
    <property type="component" value="Unassembled WGS sequence"/>
</dbReference>
<dbReference type="PANTHER" id="PTHR32251">
    <property type="entry name" value="3-OXO-5-ALPHA-STEROID 4-DEHYDROGENASE"/>
    <property type="match status" value="1"/>
</dbReference>
<dbReference type="InterPro" id="IPR010721">
    <property type="entry name" value="UstE-like"/>
</dbReference>
<keyword evidence="3" id="KW-1185">Reference proteome</keyword>
<dbReference type="GO" id="GO:0016020">
    <property type="term" value="C:membrane"/>
    <property type="evidence" value="ECO:0007669"/>
    <property type="project" value="TreeGrafter"/>
</dbReference>
<sequence>MDALRVCLYVFAGATLGTWLLSVLTREYSWVDRIWSLIPIAYVAIFAGAADWADARLDVMCALVTGWGIRLTFNFARKGGYARGGEDYRWAVLRERIAPWQFQVFNFFFISLYQNAILLLITLPALTALQNRGGFGVWDVVLAVVFAAFLAGETVADQQQWEFHREKHAGRAPTRFLQTGLFRYSRHPNFFFEQAQWWVIAAFGVVAGGPQWTVAGAVLLTLLFVGSTRFTESISKSRYPEYADYQRRTSAVIPWRPRRAPVRG</sequence>
<evidence type="ECO:0000313" key="2">
    <source>
        <dbReference type="EMBL" id="SFW91014.1"/>
    </source>
</evidence>
<feature type="transmembrane region" description="Helical" evidence="1">
    <location>
        <begin position="104"/>
        <end position="123"/>
    </location>
</feature>
<feature type="transmembrane region" description="Helical" evidence="1">
    <location>
        <begin position="34"/>
        <end position="53"/>
    </location>
</feature>
<keyword evidence="1" id="KW-0472">Membrane</keyword>
<dbReference type="EMBL" id="FPJG01000006">
    <property type="protein sequence ID" value="SFW91014.1"/>
    <property type="molecule type" value="Genomic_DNA"/>
</dbReference>
<feature type="transmembrane region" description="Helical" evidence="1">
    <location>
        <begin position="6"/>
        <end position="25"/>
    </location>
</feature>
<keyword evidence="1" id="KW-1133">Transmembrane helix</keyword>
<evidence type="ECO:0000313" key="3">
    <source>
        <dbReference type="Proteomes" id="UP000182740"/>
    </source>
</evidence>
<evidence type="ECO:0000256" key="1">
    <source>
        <dbReference type="SAM" id="Phobius"/>
    </source>
</evidence>
<dbReference type="STRING" id="546364.SAMN04489730_7786"/>
<dbReference type="Pfam" id="PF06966">
    <property type="entry name" value="DUF1295"/>
    <property type="match status" value="1"/>
</dbReference>
<accession>A0A1K1T3B8</accession>
<dbReference type="PANTHER" id="PTHR32251:SF23">
    <property type="entry name" value="3-OXO-5-ALPHA-STEROID 4-DEHYDROGENASE (DUF1295)"/>
    <property type="match status" value="1"/>
</dbReference>
<dbReference type="Gene3D" id="1.20.120.1630">
    <property type="match status" value="1"/>
</dbReference>
<gene>
    <name evidence="2" type="ORF">SAMN04489730_7786</name>
</gene>
<keyword evidence="1" id="KW-0812">Transmembrane</keyword>
<protein>
    <submittedName>
        <fullName evidence="2">Steroid 5-alpha reductase family enzyme</fullName>
    </submittedName>
</protein>
<organism evidence="2 3">
    <name type="scientific">Amycolatopsis australiensis</name>
    <dbReference type="NCBI Taxonomy" id="546364"/>
    <lineage>
        <taxon>Bacteria</taxon>
        <taxon>Bacillati</taxon>
        <taxon>Actinomycetota</taxon>
        <taxon>Actinomycetes</taxon>
        <taxon>Pseudonocardiales</taxon>
        <taxon>Pseudonocardiaceae</taxon>
        <taxon>Amycolatopsis</taxon>
    </lineage>
</organism>
<proteinExistence type="predicted"/>
<dbReference type="AlphaFoldDB" id="A0A1K1T3B8"/>
<dbReference type="OrthoDB" id="9779233at2"/>
<name>A0A1K1T3B8_9PSEU</name>
<feature type="transmembrane region" description="Helical" evidence="1">
    <location>
        <begin position="197"/>
        <end position="225"/>
    </location>
</feature>
<dbReference type="RefSeq" id="WP_072480904.1">
    <property type="nucleotide sequence ID" value="NZ_FPJG01000006.1"/>
</dbReference>
<reference evidence="3" key="1">
    <citation type="submission" date="2016-11" db="EMBL/GenBank/DDBJ databases">
        <authorList>
            <person name="Varghese N."/>
            <person name="Submissions S."/>
        </authorList>
    </citation>
    <scope>NUCLEOTIDE SEQUENCE [LARGE SCALE GENOMIC DNA]</scope>
    <source>
        <strain evidence="3">DSM 44671</strain>
    </source>
</reference>